<dbReference type="Gene3D" id="3.40.50.300">
    <property type="entry name" value="P-loop containing nucleotide triphosphate hydrolases"/>
    <property type="match status" value="1"/>
</dbReference>
<dbReference type="PATRIC" id="fig|1778263.3.peg.466"/>
<keyword evidence="12" id="KW-1185">Reference proteome</keyword>
<dbReference type="SUPFAM" id="SSF52540">
    <property type="entry name" value="P-loop containing nucleoside triphosphate hydrolases"/>
    <property type="match status" value="1"/>
</dbReference>
<keyword evidence="6" id="KW-0479">Metal-binding</keyword>
<accession>A0A143WU42</accession>
<protein>
    <recommendedName>
        <fullName evidence="3">tRNA threonylcarbamoyladenosine biosynthesis protein TsaE</fullName>
    </recommendedName>
    <alternativeName>
        <fullName evidence="10">t(6)A37 threonylcarbamoyladenosine biosynthesis protein TsaE</fullName>
    </alternativeName>
</protein>
<dbReference type="KEGG" id="hed:TPER_HE00472"/>
<dbReference type="GO" id="GO:0005524">
    <property type="term" value="F:ATP binding"/>
    <property type="evidence" value="ECO:0007669"/>
    <property type="project" value="UniProtKB-KW"/>
</dbReference>
<evidence type="ECO:0000313" key="12">
    <source>
        <dbReference type="Proteomes" id="UP000095477"/>
    </source>
</evidence>
<dbReference type="Pfam" id="PF02367">
    <property type="entry name" value="TsaE"/>
    <property type="match status" value="1"/>
</dbReference>
<dbReference type="GO" id="GO:0002949">
    <property type="term" value="P:tRNA threonylcarbamoyladenosine modification"/>
    <property type="evidence" value="ECO:0007669"/>
    <property type="project" value="InterPro"/>
</dbReference>
<keyword evidence="8" id="KW-0067">ATP-binding</keyword>
<evidence type="ECO:0000256" key="3">
    <source>
        <dbReference type="ARBA" id="ARBA00019010"/>
    </source>
</evidence>
<sequence>MKNQLIALPDAVATCKLGAVLAVACRQPCVIYLYGNLGAGKTTFCRGFLRALGYTGNVKSPTYTLVESYYLPDWTVYHFDLYRLTRPEELELIGVQEYFDNSAFCLVEWPQSGEGFLQPADISLTLHYLSNGRELQAQAFSATGALILEKLAFKQERRY</sequence>
<evidence type="ECO:0000256" key="2">
    <source>
        <dbReference type="ARBA" id="ARBA00007599"/>
    </source>
</evidence>
<evidence type="ECO:0000256" key="1">
    <source>
        <dbReference type="ARBA" id="ARBA00004496"/>
    </source>
</evidence>
<dbReference type="PANTHER" id="PTHR33540">
    <property type="entry name" value="TRNA THREONYLCARBAMOYLADENOSINE BIOSYNTHESIS PROTEIN TSAE"/>
    <property type="match status" value="1"/>
</dbReference>
<evidence type="ECO:0000256" key="8">
    <source>
        <dbReference type="ARBA" id="ARBA00022840"/>
    </source>
</evidence>
<dbReference type="InterPro" id="IPR027417">
    <property type="entry name" value="P-loop_NTPase"/>
</dbReference>
<evidence type="ECO:0000256" key="5">
    <source>
        <dbReference type="ARBA" id="ARBA00022694"/>
    </source>
</evidence>
<reference evidence="12" key="1">
    <citation type="submission" date="2016-01" db="EMBL/GenBank/DDBJ databases">
        <authorList>
            <person name="Husnik F."/>
        </authorList>
    </citation>
    <scope>NUCLEOTIDE SEQUENCE [LARGE SCALE GENOMIC DNA]</scope>
</reference>
<evidence type="ECO:0000256" key="9">
    <source>
        <dbReference type="ARBA" id="ARBA00022842"/>
    </source>
</evidence>
<dbReference type="Proteomes" id="UP000095477">
    <property type="component" value="Chromosome I"/>
</dbReference>
<dbReference type="AlphaFoldDB" id="A0A143WU42"/>
<dbReference type="GO" id="GO:0005737">
    <property type="term" value="C:cytoplasm"/>
    <property type="evidence" value="ECO:0007669"/>
    <property type="project" value="UniProtKB-SubCell"/>
</dbReference>
<proteinExistence type="inferred from homology"/>
<dbReference type="OrthoDB" id="9800307at2"/>
<dbReference type="EMBL" id="LN999835">
    <property type="protein sequence ID" value="CUX97381.1"/>
    <property type="molecule type" value="Genomic_DNA"/>
</dbReference>
<dbReference type="InterPro" id="IPR003442">
    <property type="entry name" value="T6A_TsaE"/>
</dbReference>
<evidence type="ECO:0000256" key="7">
    <source>
        <dbReference type="ARBA" id="ARBA00022741"/>
    </source>
</evidence>
<keyword evidence="5" id="KW-0819">tRNA processing</keyword>
<gene>
    <name evidence="11" type="primary">tsaE</name>
    <name evidence="11" type="ORF">TPER_HE00472</name>
</gene>
<dbReference type="STRING" id="1778263.TPER_HE00472"/>
<keyword evidence="7" id="KW-0547">Nucleotide-binding</keyword>
<dbReference type="NCBIfam" id="TIGR00150">
    <property type="entry name" value="T6A_YjeE"/>
    <property type="match status" value="1"/>
</dbReference>
<name>A0A143WU42_9ENTR</name>
<comment type="subcellular location">
    <subcellularLocation>
        <location evidence="1">Cytoplasm</location>
    </subcellularLocation>
</comment>
<keyword evidence="4" id="KW-0963">Cytoplasm</keyword>
<comment type="similarity">
    <text evidence="2">Belongs to the TsaE family.</text>
</comment>
<dbReference type="RefSeq" id="WP_067568065.1">
    <property type="nucleotide sequence ID" value="NZ_LN999835.1"/>
</dbReference>
<evidence type="ECO:0000256" key="10">
    <source>
        <dbReference type="ARBA" id="ARBA00032441"/>
    </source>
</evidence>
<organism evidence="11 12">
    <name type="scientific">Candidatus Hoaglandella endobia</name>
    <dbReference type="NCBI Taxonomy" id="1778263"/>
    <lineage>
        <taxon>Bacteria</taxon>
        <taxon>Pseudomonadati</taxon>
        <taxon>Pseudomonadota</taxon>
        <taxon>Gammaproteobacteria</taxon>
        <taxon>Enterobacterales</taxon>
        <taxon>Enterobacteriaceae</taxon>
        <taxon>Candidatus Hoaglandella</taxon>
    </lineage>
</organism>
<evidence type="ECO:0000256" key="6">
    <source>
        <dbReference type="ARBA" id="ARBA00022723"/>
    </source>
</evidence>
<dbReference type="PANTHER" id="PTHR33540:SF2">
    <property type="entry name" value="TRNA THREONYLCARBAMOYLADENOSINE BIOSYNTHESIS PROTEIN TSAE"/>
    <property type="match status" value="1"/>
</dbReference>
<dbReference type="GO" id="GO:0046872">
    <property type="term" value="F:metal ion binding"/>
    <property type="evidence" value="ECO:0007669"/>
    <property type="project" value="UniProtKB-KW"/>
</dbReference>
<evidence type="ECO:0000256" key="4">
    <source>
        <dbReference type="ARBA" id="ARBA00022490"/>
    </source>
</evidence>
<evidence type="ECO:0000313" key="11">
    <source>
        <dbReference type="EMBL" id="CUX97381.1"/>
    </source>
</evidence>
<keyword evidence="9" id="KW-0460">Magnesium</keyword>